<dbReference type="SUPFAM" id="SSF52058">
    <property type="entry name" value="L domain-like"/>
    <property type="match status" value="1"/>
</dbReference>
<evidence type="ECO:0000256" key="4">
    <source>
        <dbReference type="ARBA" id="ARBA00022490"/>
    </source>
</evidence>
<evidence type="ECO:0000313" key="15">
    <source>
        <dbReference type="EMBL" id="KAK4410790.1"/>
    </source>
</evidence>
<keyword evidence="8" id="KW-0547">Nucleotide-binding</keyword>
<feature type="domain" description="NB-ARC" evidence="12">
    <location>
        <begin position="195"/>
        <end position="368"/>
    </location>
</feature>
<keyword evidence="7" id="KW-0677">Repeat</keyword>
<dbReference type="GO" id="GO:0043531">
    <property type="term" value="F:ADP binding"/>
    <property type="evidence" value="ECO:0007669"/>
    <property type="project" value="InterPro"/>
</dbReference>
<dbReference type="EMBL" id="JACGWL010000001">
    <property type="protein sequence ID" value="KAK4410790.1"/>
    <property type="molecule type" value="Genomic_DNA"/>
</dbReference>
<evidence type="ECO:0000256" key="10">
    <source>
        <dbReference type="ARBA" id="ARBA00022840"/>
    </source>
</evidence>
<dbReference type="Gene3D" id="3.40.50.300">
    <property type="entry name" value="P-loop containing nucleotide triphosphate hydrolases"/>
    <property type="match status" value="1"/>
</dbReference>
<dbReference type="InterPro" id="IPR058922">
    <property type="entry name" value="WHD_DRP"/>
</dbReference>
<dbReference type="GO" id="GO:0005737">
    <property type="term" value="C:cytoplasm"/>
    <property type="evidence" value="ECO:0007669"/>
    <property type="project" value="UniProtKB-SubCell"/>
</dbReference>
<dbReference type="GO" id="GO:0051607">
    <property type="term" value="P:defense response to virus"/>
    <property type="evidence" value="ECO:0007669"/>
    <property type="project" value="UniProtKB-ARBA"/>
</dbReference>
<dbReference type="Proteomes" id="UP001289374">
    <property type="component" value="Unassembled WGS sequence"/>
</dbReference>
<dbReference type="InterPro" id="IPR002182">
    <property type="entry name" value="NB-ARC"/>
</dbReference>
<keyword evidence="9" id="KW-0611">Plant defense</keyword>
<sequence length="958" mass="110059">MAYAALVSLSQTLQHIMNHHQYCSIPLICEERLFESLQEKLSFLQAFREDHSRNGGETVEGLEGRMRDVVYRAEDIIEFKFSDQIVEYHEKQICPQKDCCGVTKGLKLLISAIKSAASLLKSREKYMEIELQNVEEKEEDLQKVMEQIDLVVEQVMSIKKSCRVEDMQRSYTSAPASSRVVSNDRNKMVGFDKDLLELKARLCGESSKLQIISIVGMGGIGKTTLARNIFHDSLVAYHFHTRAWVTVSQDYRLREVLVGIIHSLNVKIEDLSKNKDEEQAEEVLAEYVYKSLKGRTYIIVMDDMWSKKVWDDLSRVFPDDNNGSRVLITTRLSDVAMYASHSPLHQMRFLSQEWSWNLLRDKVFEQQSSPAELERLGRIAKSCDEQQSSPAELERIGRMIAKSCGGLPLAIVVAAGILAKVDRTQYHWRKIAKNISLTVATNDDQFSKILTLSYDHLPCHLKACFLYMGGFPEDYNIPVSKLTKLWVAEGFLKPNGPKSLEELAEECLEDLVKRNLVLNNRRRSNGKIKFCGLHDLLRDLCIRKAEEEEFLHVINLSVRSIPNQRRLSIHSDLSREFEEKHLDIVIKTSLSGATRRRSKISHFLDAISGFAVKDASASTIHSTSTIRSILLFVRYSMSLSFILGYRLLRVLDFSEAILDFIPHELTLLLHLRFLAFTYWDTEQKLMLPPSISKLQNLQTLIIRLYASEALVLPFQMWKLPQLRHLVFSKRTILSVPLAVRTVLENLQTLGGVKNFRFTSKAIEMIPNLKKLKVSYVGLSRENWQEYCLQNLIRLHQLETLNFTFEPISWCWLDTFPVIFDLPPNLKKLTLSGCNIPWQHVVIIGMLPNLEVLKLRNSAFIGREWECTEGEFPRLKYLLMECLNLERWLVENSHFPCLVRLIIKACWKLEEIPCEIGDIPTLQLIEVGPGSKSAADSVVLIHDEQRSLGNDLLHVRIHS</sequence>
<accession>A0AAE1XF21</accession>
<keyword evidence="4" id="KW-0963">Cytoplasm</keyword>
<dbReference type="PRINTS" id="PR00364">
    <property type="entry name" value="DISEASERSIST"/>
</dbReference>
<keyword evidence="16" id="KW-1185">Reference proteome</keyword>
<evidence type="ECO:0000256" key="7">
    <source>
        <dbReference type="ARBA" id="ARBA00022737"/>
    </source>
</evidence>
<keyword evidence="11" id="KW-0175">Coiled coil</keyword>
<evidence type="ECO:0000256" key="9">
    <source>
        <dbReference type="ARBA" id="ARBA00022821"/>
    </source>
</evidence>
<dbReference type="PANTHER" id="PTHR23155">
    <property type="entry name" value="DISEASE RESISTANCE PROTEIN RP"/>
    <property type="match status" value="1"/>
</dbReference>
<dbReference type="Gene3D" id="1.10.10.10">
    <property type="entry name" value="Winged helix-like DNA-binding domain superfamily/Winged helix DNA-binding domain"/>
    <property type="match status" value="1"/>
</dbReference>
<comment type="caution">
    <text evidence="15">The sequence shown here is derived from an EMBL/GenBank/DDBJ whole genome shotgun (WGS) entry which is preliminary data.</text>
</comment>
<dbReference type="GO" id="GO:0009626">
    <property type="term" value="P:plant-type hypersensitive response"/>
    <property type="evidence" value="ECO:0007669"/>
    <property type="project" value="UniProtKB-KW"/>
</dbReference>
<evidence type="ECO:0000313" key="16">
    <source>
        <dbReference type="Proteomes" id="UP001289374"/>
    </source>
</evidence>
<dbReference type="InterPro" id="IPR036388">
    <property type="entry name" value="WH-like_DNA-bd_sf"/>
</dbReference>
<evidence type="ECO:0000259" key="12">
    <source>
        <dbReference type="Pfam" id="PF00931"/>
    </source>
</evidence>
<comment type="similarity">
    <text evidence="3">Belongs to the disease resistance NB-LRR family.</text>
</comment>
<dbReference type="Pfam" id="PF00931">
    <property type="entry name" value="NB-ARC"/>
    <property type="match status" value="1"/>
</dbReference>
<dbReference type="PANTHER" id="PTHR23155:SF1152">
    <property type="entry name" value="AAA+ ATPASE DOMAIN-CONTAINING PROTEIN"/>
    <property type="match status" value="1"/>
</dbReference>
<comment type="function">
    <text evidence="1">Confers resistance to late blight (Phytophthora infestans) races carrying the avirulence gene Avr1. Resistance proteins guard the plant against pathogens that contain an appropriate avirulence protein via an indirect interaction with this avirulence protein. That triggers a defense system including the hypersensitive response, which restricts the pathogen growth.</text>
</comment>
<evidence type="ECO:0000256" key="1">
    <source>
        <dbReference type="ARBA" id="ARBA00002074"/>
    </source>
</evidence>
<keyword evidence="10" id="KW-0067">ATP-binding</keyword>
<dbReference type="GO" id="GO:0005524">
    <property type="term" value="F:ATP binding"/>
    <property type="evidence" value="ECO:0007669"/>
    <property type="project" value="UniProtKB-KW"/>
</dbReference>
<evidence type="ECO:0000259" key="13">
    <source>
        <dbReference type="Pfam" id="PF23559"/>
    </source>
</evidence>
<evidence type="ECO:0000256" key="6">
    <source>
        <dbReference type="ARBA" id="ARBA00022667"/>
    </source>
</evidence>
<dbReference type="AlphaFoldDB" id="A0AAE1XF21"/>
<dbReference type="InterPro" id="IPR032675">
    <property type="entry name" value="LRR_dom_sf"/>
</dbReference>
<dbReference type="Gene3D" id="1.10.8.430">
    <property type="entry name" value="Helical domain of apoptotic protease-activating factors"/>
    <property type="match status" value="1"/>
</dbReference>
<protein>
    <submittedName>
        <fullName evidence="15">Late blight resistance proteinR1A-10</fullName>
    </submittedName>
</protein>
<dbReference type="InterPro" id="IPR042197">
    <property type="entry name" value="Apaf_helical"/>
</dbReference>
<comment type="subcellular location">
    <subcellularLocation>
        <location evidence="2">Cytoplasm</location>
    </subcellularLocation>
</comment>
<evidence type="ECO:0000256" key="5">
    <source>
        <dbReference type="ARBA" id="ARBA00022614"/>
    </source>
</evidence>
<dbReference type="SUPFAM" id="SSF52540">
    <property type="entry name" value="P-loop containing nucleoside triphosphate hydrolases"/>
    <property type="match status" value="1"/>
</dbReference>
<dbReference type="FunFam" id="1.10.10.10:FF:000322">
    <property type="entry name" value="Probable disease resistance protein At1g63360"/>
    <property type="match status" value="1"/>
</dbReference>
<dbReference type="FunFam" id="3.40.50.300:FF:001091">
    <property type="entry name" value="Probable disease resistance protein At1g61300"/>
    <property type="match status" value="1"/>
</dbReference>
<dbReference type="InterPro" id="IPR055414">
    <property type="entry name" value="LRR_R13L4/SHOC2-like"/>
</dbReference>
<evidence type="ECO:0000256" key="11">
    <source>
        <dbReference type="SAM" id="Coils"/>
    </source>
</evidence>
<gene>
    <name evidence="15" type="ORF">Sango_0152000</name>
</gene>
<evidence type="ECO:0000259" key="14">
    <source>
        <dbReference type="Pfam" id="PF23598"/>
    </source>
</evidence>
<dbReference type="Gene3D" id="3.80.10.10">
    <property type="entry name" value="Ribonuclease Inhibitor"/>
    <property type="match status" value="1"/>
</dbReference>
<keyword evidence="5" id="KW-0433">Leucine-rich repeat</keyword>
<evidence type="ECO:0000256" key="2">
    <source>
        <dbReference type="ARBA" id="ARBA00004496"/>
    </source>
</evidence>
<dbReference type="Pfam" id="PF23598">
    <property type="entry name" value="LRR_14"/>
    <property type="match status" value="1"/>
</dbReference>
<reference evidence="15" key="1">
    <citation type="submission" date="2020-06" db="EMBL/GenBank/DDBJ databases">
        <authorList>
            <person name="Li T."/>
            <person name="Hu X."/>
            <person name="Zhang T."/>
            <person name="Song X."/>
            <person name="Zhang H."/>
            <person name="Dai N."/>
            <person name="Sheng W."/>
            <person name="Hou X."/>
            <person name="Wei L."/>
        </authorList>
    </citation>
    <scope>NUCLEOTIDE SEQUENCE</scope>
    <source>
        <strain evidence="15">K16</strain>
        <tissue evidence="15">Leaf</tissue>
    </source>
</reference>
<reference evidence="15" key="2">
    <citation type="journal article" date="2024" name="Plant">
        <title>Genomic evolution and insights into agronomic trait innovations of Sesamum species.</title>
        <authorList>
            <person name="Miao H."/>
            <person name="Wang L."/>
            <person name="Qu L."/>
            <person name="Liu H."/>
            <person name="Sun Y."/>
            <person name="Le M."/>
            <person name="Wang Q."/>
            <person name="Wei S."/>
            <person name="Zheng Y."/>
            <person name="Lin W."/>
            <person name="Duan Y."/>
            <person name="Cao H."/>
            <person name="Xiong S."/>
            <person name="Wang X."/>
            <person name="Wei L."/>
            <person name="Li C."/>
            <person name="Ma Q."/>
            <person name="Ju M."/>
            <person name="Zhao R."/>
            <person name="Li G."/>
            <person name="Mu C."/>
            <person name="Tian Q."/>
            <person name="Mei H."/>
            <person name="Zhang T."/>
            <person name="Gao T."/>
            <person name="Zhang H."/>
        </authorList>
    </citation>
    <scope>NUCLEOTIDE SEQUENCE</scope>
    <source>
        <strain evidence="15">K16</strain>
    </source>
</reference>
<dbReference type="InterPro" id="IPR027417">
    <property type="entry name" value="P-loop_NTPase"/>
</dbReference>
<evidence type="ECO:0000256" key="8">
    <source>
        <dbReference type="ARBA" id="ARBA00022741"/>
    </source>
</evidence>
<feature type="domain" description="Disease resistance protein winged helix" evidence="13">
    <location>
        <begin position="471"/>
        <end position="541"/>
    </location>
</feature>
<dbReference type="Pfam" id="PF23559">
    <property type="entry name" value="WHD_DRP"/>
    <property type="match status" value="1"/>
</dbReference>
<dbReference type="Gene3D" id="1.20.5.4130">
    <property type="match status" value="1"/>
</dbReference>
<feature type="coiled-coil region" evidence="11">
    <location>
        <begin position="127"/>
        <end position="154"/>
    </location>
</feature>
<dbReference type="InterPro" id="IPR044974">
    <property type="entry name" value="Disease_R_plants"/>
</dbReference>
<feature type="domain" description="Disease resistance R13L4/SHOC-2-like LRR" evidence="14">
    <location>
        <begin position="626"/>
        <end position="927"/>
    </location>
</feature>
<organism evidence="15 16">
    <name type="scientific">Sesamum angolense</name>
    <dbReference type="NCBI Taxonomy" id="2727404"/>
    <lineage>
        <taxon>Eukaryota</taxon>
        <taxon>Viridiplantae</taxon>
        <taxon>Streptophyta</taxon>
        <taxon>Embryophyta</taxon>
        <taxon>Tracheophyta</taxon>
        <taxon>Spermatophyta</taxon>
        <taxon>Magnoliopsida</taxon>
        <taxon>eudicotyledons</taxon>
        <taxon>Gunneridae</taxon>
        <taxon>Pentapetalae</taxon>
        <taxon>asterids</taxon>
        <taxon>lamiids</taxon>
        <taxon>Lamiales</taxon>
        <taxon>Pedaliaceae</taxon>
        <taxon>Sesamum</taxon>
    </lineage>
</organism>
<proteinExistence type="inferred from homology"/>
<evidence type="ECO:0000256" key="3">
    <source>
        <dbReference type="ARBA" id="ARBA00008894"/>
    </source>
</evidence>
<name>A0AAE1XF21_9LAMI</name>
<keyword evidence="6" id="KW-0381">Hypersensitive response</keyword>